<evidence type="ECO:0000313" key="4">
    <source>
        <dbReference type="EMBL" id="KAJ9158904.1"/>
    </source>
</evidence>
<gene>
    <name evidence="4" type="ORF">P3X46_024447</name>
</gene>
<dbReference type="InterPro" id="IPR044974">
    <property type="entry name" value="Disease_R_plants"/>
</dbReference>
<dbReference type="InterPro" id="IPR032675">
    <property type="entry name" value="LRR_dom_sf"/>
</dbReference>
<feature type="domain" description="Disease resistance R13L4/SHOC-2-like LRR" evidence="3">
    <location>
        <begin position="156"/>
        <end position="222"/>
    </location>
</feature>
<dbReference type="PANTHER" id="PTHR11017:SF357">
    <property type="entry name" value="ADP-RIBOSYL CYCLASE_CYCLIC ADP-RIBOSE HYDROLASE"/>
    <property type="match status" value="1"/>
</dbReference>
<sequence>MAACLDGNKQLSRMRLTQHQLPGGLEFLPEELRYLYWDRYPLNYLPLKCCTKYLVELHMPRSNLTDLWNGDEALGNLKLLNLSNSLELTRVPDLSRFPNLEVLRLSECRSLIEIPSSIGELKCLKEINLMRCSKLHSIPQSICNLKSLTLLRMSDCLNVTELPENIGDLEFLETLDILDSGIKVIPSSINQLENLVSLKCEGCKGLTLPPLTGLSCLQDMELGNRGILDIPGSLGLLVSLRSLSLIENNFESIPASIKQLSLNCFTYLVARDSNVYQSFHHA</sequence>
<protein>
    <recommendedName>
        <fullName evidence="3">Disease resistance R13L4/SHOC-2-like LRR domain-containing protein</fullName>
    </recommendedName>
</protein>
<evidence type="ECO:0000259" key="3">
    <source>
        <dbReference type="Pfam" id="PF23598"/>
    </source>
</evidence>
<reference evidence="4" key="1">
    <citation type="journal article" date="2023" name="Plant Biotechnol. J.">
        <title>Chromosome-level wild Hevea brasiliensis genome provides new tools for genomic-assisted breeding and valuable loci to elevate rubber yield.</title>
        <authorList>
            <person name="Cheng H."/>
            <person name="Song X."/>
            <person name="Hu Y."/>
            <person name="Wu T."/>
            <person name="Yang Q."/>
            <person name="An Z."/>
            <person name="Feng S."/>
            <person name="Deng Z."/>
            <person name="Wu W."/>
            <person name="Zeng X."/>
            <person name="Tu M."/>
            <person name="Wang X."/>
            <person name="Huang H."/>
        </authorList>
    </citation>
    <scope>NUCLEOTIDE SEQUENCE</scope>
    <source>
        <strain evidence="4">MT/VB/25A 57/8</strain>
    </source>
</reference>
<evidence type="ECO:0000256" key="1">
    <source>
        <dbReference type="ARBA" id="ARBA00022614"/>
    </source>
</evidence>
<dbReference type="Pfam" id="PF23598">
    <property type="entry name" value="LRR_14"/>
    <property type="match status" value="1"/>
</dbReference>
<dbReference type="SUPFAM" id="SSF52058">
    <property type="entry name" value="L domain-like"/>
    <property type="match status" value="1"/>
</dbReference>
<dbReference type="Proteomes" id="UP001174677">
    <property type="component" value="Chromosome 14"/>
</dbReference>
<dbReference type="InterPro" id="IPR011713">
    <property type="entry name" value="Leu-rich_rpt_3"/>
</dbReference>
<dbReference type="InterPro" id="IPR055414">
    <property type="entry name" value="LRR_R13L4/SHOC2-like"/>
</dbReference>
<dbReference type="Pfam" id="PF07725">
    <property type="entry name" value="LRR_3"/>
    <property type="match status" value="1"/>
</dbReference>
<accession>A0ABQ9L2H9</accession>
<evidence type="ECO:0000256" key="2">
    <source>
        <dbReference type="ARBA" id="ARBA00022737"/>
    </source>
</evidence>
<keyword evidence="2" id="KW-0677">Repeat</keyword>
<name>A0ABQ9L2H9_HEVBR</name>
<dbReference type="PANTHER" id="PTHR11017">
    <property type="entry name" value="LEUCINE-RICH REPEAT-CONTAINING PROTEIN"/>
    <property type="match status" value="1"/>
</dbReference>
<proteinExistence type="predicted"/>
<dbReference type="Gene3D" id="3.80.10.10">
    <property type="entry name" value="Ribonuclease Inhibitor"/>
    <property type="match status" value="1"/>
</dbReference>
<evidence type="ECO:0000313" key="5">
    <source>
        <dbReference type="Proteomes" id="UP001174677"/>
    </source>
</evidence>
<organism evidence="4 5">
    <name type="scientific">Hevea brasiliensis</name>
    <name type="common">Para rubber tree</name>
    <name type="synonym">Siphonia brasiliensis</name>
    <dbReference type="NCBI Taxonomy" id="3981"/>
    <lineage>
        <taxon>Eukaryota</taxon>
        <taxon>Viridiplantae</taxon>
        <taxon>Streptophyta</taxon>
        <taxon>Embryophyta</taxon>
        <taxon>Tracheophyta</taxon>
        <taxon>Spermatophyta</taxon>
        <taxon>Magnoliopsida</taxon>
        <taxon>eudicotyledons</taxon>
        <taxon>Gunneridae</taxon>
        <taxon>Pentapetalae</taxon>
        <taxon>rosids</taxon>
        <taxon>fabids</taxon>
        <taxon>Malpighiales</taxon>
        <taxon>Euphorbiaceae</taxon>
        <taxon>Crotonoideae</taxon>
        <taxon>Micrandreae</taxon>
        <taxon>Hevea</taxon>
    </lineage>
</organism>
<keyword evidence="1" id="KW-0433">Leucine-rich repeat</keyword>
<dbReference type="EMBL" id="JARPOI010000014">
    <property type="protein sequence ID" value="KAJ9158904.1"/>
    <property type="molecule type" value="Genomic_DNA"/>
</dbReference>
<keyword evidence="5" id="KW-1185">Reference proteome</keyword>
<comment type="caution">
    <text evidence="4">The sequence shown here is derived from an EMBL/GenBank/DDBJ whole genome shotgun (WGS) entry which is preliminary data.</text>
</comment>